<dbReference type="RefSeq" id="WP_369192126.1">
    <property type="nucleotide sequence ID" value="NZ_CP163431.1"/>
</dbReference>
<gene>
    <name evidence="2" type="ORF">AB5J58_47270</name>
</gene>
<dbReference type="EMBL" id="CP163431">
    <property type="protein sequence ID" value="XDQ07339.1"/>
    <property type="molecule type" value="Genomic_DNA"/>
</dbReference>
<name>A0AB39MQP3_9ACTN</name>
<evidence type="ECO:0000256" key="1">
    <source>
        <dbReference type="SAM" id="MobiDB-lite"/>
    </source>
</evidence>
<dbReference type="AlphaFoldDB" id="A0AB39MQP3"/>
<reference evidence="2" key="1">
    <citation type="submission" date="2024-07" db="EMBL/GenBank/DDBJ databases">
        <authorList>
            <person name="Yu S.T."/>
        </authorList>
    </citation>
    <scope>NUCLEOTIDE SEQUENCE</scope>
    <source>
        <strain evidence="2">R08</strain>
    </source>
</reference>
<protein>
    <submittedName>
        <fullName evidence="2">Uncharacterized protein</fullName>
    </submittedName>
</protein>
<sequence>MRRVHQYTDLLMFMTLQHAPRAAPITASRRYAAYVIQVFHAVPDAGSAAPLPPAPRLRPTHAPDTLRGDLS</sequence>
<feature type="region of interest" description="Disordered" evidence="1">
    <location>
        <begin position="47"/>
        <end position="71"/>
    </location>
</feature>
<proteinExistence type="predicted"/>
<organism evidence="2">
    <name type="scientific">Streptomyces sp. R08</name>
    <dbReference type="NCBI Taxonomy" id="3238624"/>
    <lineage>
        <taxon>Bacteria</taxon>
        <taxon>Bacillati</taxon>
        <taxon>Actinomycetota</taxon>
        <taxon>Actinomycetes</taxon>
        <taxon>Kitasatosporales</taxon>
        <taxon>Streptomycetaceae</taxon>
        <taxon>Streptomyces</taxon>
    </lineage>
</organism>
<accession>A0AB39MQP3</accession>
<evidence type="ECO:0000313" key="2">
    <source>
        <dbReference type="EMBL" id="XDQ07339.1"/>
    </source>
</evidence>